<reference evidence="2 3" key="1">
    <citation type="submission" date="2020-02" db="EMBL/GenBank/DDBJ databases">
        <title>Complete genome of Muricauda sp. 501str8.</title>
        <authorList>
            <person name="Dong B."/>
            <person name="Zhu S."/>
            <person name="Yang J."/>
            <person name="Chen J."/>
        </authorList>
    </citation>
    <scope>NUCLEOTIDE SEQUENCE [LARGE SCALE GENOMIC DNA]</scope>
    <source>
        <strain evidence="2 3">501str8</strain>
    </source>
</reference>
<dbReference type="EMBL" id="CP049616">
    <property type="protein sequence ID" value="QII44983.1"/>
    <property type="molecule type" value="Genomic_DNA"/>
</dbReference>
<dbReference type="GO" id="GO:0015035">
    <property type="term" value="F:protein-disulfide reductase activity"/>
    <property type="evidence" value="ECO:0007669"/>
    <property type="project" value="InterPro"/>
</dbReference>
<protein>
    <submittedName>
        <fullName evidence="2">DUF393 domain-containing protein</fullName>
    </submittedName>
</protein>
<evidence type="ECO:0000256" key="1">
    <source>
        <dbReference type="SAM" id="Phobius"/>
    </source>
</evidence>
<keyword evidence="3" id="KW-1185">Reference proteome</keyword>
<evidence type="ECO:0000313" key="3">
    <source>
        <dbReference type="Proteomes" id="UP000502928"/>
    </source>
</evidence>
<accession>A0A6G7J287</accession>
<keyword evidence="1" id="KW-0812">Transmembrane</keyword>
<proteinExistence type="predicted"/>
<dbReference type="InterPro" id="IPR007263">
    <property type="entry name" value="DCC1-like"/>
</dbReference>
<feature type="transmembrane region" description="Helical" evidence="1">
    <location>
        <begin position="140"/>
        <end position="159"/>
    </location>
</feature>
<organism evidence="2 3">
    <name type="scientific">Flagellimonas oceani</name>
    <dbReference type="NCBI Taxonomy" id="2698672"/>
    <lineage>
        <taxon>Bacteria</taxon>
        <taxon>Pseudomonadati</taxon>
        <taxon>Bacteroidota</taxon>
        <taxon>Flavobacteriia</taxon>
        <taxon>Flavobacteriales</taxon>
        <taxon>Flavobacteriaceae</taxon>
        <taxon>Flagellimonas</taxon>
    </lineage>
</organism>
<dbReference type="Pfam" id="PF04134">
    <property type="entry name" value="DCC1-like"/>
    <property type="match status" value="1"/>
</dbReference>
<dbReference type="Proteomes" id="UP000502928">
    <property type="component" value="Chromosome"/>
</dbReference>
<sequence length="160" mass="18608">MELPTFSTYRPTAPLLIWDGQCGFCKYWVTRLKHLTGSSVLYAPYQEIHQGIKEISEKKFQKAIRLIDTNGKIYSGAGAAYKTLEKKPTWAFLISWYTTYPFFRAISDIVYRFVSNHRSSLFKVSKFLFGENPIKLHHYWICYLGILLLVVILLLNSILT</sequence>
<gene>
    <name evidence="2" type="ORF">GVT53_09915</name>
</gene>
<name>A0A6G7J287_9FLAO</name>
<keyword evidence="1" id="KW-1133">Transmembrane helix</keyword>
<dbReference type="RefSeq" id="WP_166248508.1">
    <property type="nucleotide sequence ID" value="NZ_CP049616.1"/>
</dbReference>
<dbReference type="KEGG" id="mut:GVT53_09915"/>
<keyword evidence="1" id="KW-0472">Membrane</keyword>
<evidence type="ECO:0000313" key="2">
    <source>
        <dbReference type="EMBL" id="QII44983.1"/>
    </source>
</evidence>
<dbReference type="AlphaFoldDB" id="A0A6G7J287"/>